<evidence type="ECO:0000256" key="10">
    <source>
        <dbReference type="ARBA" id="ARBA00023136"/>
    </source>
</evidence>
<feature type="transmembrane region" description="Helical" evidence="11">
    <location>
        <begin position="400"/>
        <end position="422"/>
    </location>
</feature>
<feature type="transmembrane region" description="Helical" evidence="11">
    <location>
        <begin position="185"/>
        <end position="207"/>
    </location>
</feature>
<dbReference type="PANTHER" id="PTHR12886:SF0">
    <property type="entry name" value="GPI MANNOSYLTRANSFERASE 1"/>
    <property type="match status" value="1"/>
</dbReference>
<feature type="transmembrane region" description="Helical" evidence="11">
    <location>
        <begin position="151"/>
        <end position="176"/>
    </location>
</feature>
<proteinExistence type="inferred from homology"/>
<comment type="similarity">
    <text evidence="3 11">Belongs to the PIGM family.</text>
</comment>
<dbReference type="KEGG" id="bbig:BBBOND_0200330"/>
<dbReference type="EMBL" id="LK391708">
    <property type="protein sequence ID" value="CDR94876.1"/>
    <property type="molecule type" value="Genomic_DNA"/>
</dbReference>
<evidence type="ECO:0000256" key="4">
    <source>
        <dbReference type="ARBA" id="ARBA00022502"/>
    </source>
</evidence>
<feature type="transmembrane region" description="Helical" evidence="11">
    <location>
        <begin position="20"/>
        <end position="42"/>
    </location>
</feature>
<evidence type="ECO:0000256" key="1">
    <source>
        <dbReference type="ARBA" id="ARBA00004477"/>
    </source>
</evidence>
<keyword evidence="13" id="KW-1185">Reference proteome</keyword>
<name>A0A061D295_BABBI</name>
<evidence type="ECO:0000256" key="8">
    <source>
        <dbReference type="ARBA" id="ARBA00022824"/>
    </source>
</evidence>
<evidence type="ECO:0000256" key="3">
    <source>
        <dbReference type="ARBA" id="ARBA00011071"/>
    </source>
</evidence>
<dbReference type="GO" id="GO:0005789">
    <property type="term" value="C:endoplasmic reticulum membrane"/>
    <property type="evidence" value="ECO:0007669"/>
    <property type="project" value="UniProtKB-SubCell"/>
</dbReference>
<comment type="subcellular location">
    <subcellularLocation>
        <location evidence="1 11">Endoplasmic reticulum membrane</location>
        <topology evidence="1 11">Multi-pass membrane protein</topology>
    </subcellularLocation>
</comment>
<dbReference type="PROSITE" id="PS51257">
    <property type="entry name" value="PROKAR_LIPOPROTEIN"/>
    <property type="match status" value="1"/>
</dbReference>
<feature type="transmembrane region" description="Helical" evidence="11">
    <location>
        <begin position="328"/>
        <end position="356"/>
    </location>
</feature>
<keyword evidence="5 11" id="KW-0328">Glycosyltransferase</keyword>
<dbReference type="Proteomes" id="UP000033188">
    <property type="component" value="Chromosome 2"/>
</dbReference>
<dbReference type="OrthoDB" id="1741594at2759"/>
<keyword evidence="4 11" id="KW-0337">GPI-anchor biosynthesis</keyword>
<sequence>MDDALRKLLTGPESNPFGQIVVGVLSCRWLVYILAVVLRIGLIGYSCYHDWFCKCLIVWCNGLVEVKFTDVDYRVFTDAARLLLSGQSPYLRHTYRYTPLLALLMVPNVVICDLFGKAFFCIFDVLTAYMLEKCATTGNSLVPSIWLFNPFVVVISSRGNADCVICFLVVAALYYIKQEKIITSAIFFGLAVHFKLYPVVYFLPFILHLSHASAAREALTGNWLVKSIRTVKNGLNLNQLKFAAVSFAVFASTSLVCYYFCGFDFVYETYLYHYIRKDHRHNFSVYFNYMYHMVDSDSELNPVLSFIPQMVCVFVYGLLGFWDLELSMFLQTLSFVALNKVVTCQYYLWWMCLLPLVLSKLSFERKAVMIQGAAIVSFVGSNLLWLFFAYCLEMLGYNTFAMLLCSSVFFVFAQMAIGWAFLETKAPEGVQKQEA</sequence>
<evidence type="ECO:0000256" key="7">
    <source>
        <dbReference type="ARBA" id="ARBA00022692"/>
    </source>
</evidence>
<keyword evidence="8 11" id="KW-0256">Endoplasmic reticulum</keyword>
<evidence type="ECO:0000256" key="11">
    <source>
        <dbReference type="RuleBase" id="RU365064"/>
    </source>
</evidence>
<dbReference type="GO" id="GO:0051751">
    <property type="term" value="F:alpha-1,4-mannosyltransferase activity"/>
    <property type="evidence" value="ECO:0007669"/>
    <property type="project" value="InterPro"/>
</dbReference>
<comment type="function">
    <text evidence="11">Catalytic subunit of the glycosylphosphatidylinositol-mannosyltransferase I complex which catalyzes the transfer of the first mannose, via an alpha-1,4 bond from a dolichol-phosphate-mannose (Dol-P-Man) to the glucosaminyl acyl phosphatidylinositol (GlcN-(acyl)PI) intermediate to generate alpha-D-Man-(1-&gt;4)-alpha-D-GlcN-(1-&gt;6)-(1-radyl,2-acyl-sn-glycero-3-phospho)-2-acyl-inositol and participates in the sixth step of the glycosylphosphatidylinositol-anchor biosynthesis.</text>
</comment>
<dbReference type="AlphaFoldDB" id="A0A061D295"/>
<keyword evidence="7 11" id="KW-0812">Transmembrane</keyword>
<keyword evidence="10 11" id="KW-0472">Membrane</keyword>
<keyword evidence="6 11" id="KW-0808">Transferase</keyword>
<protein>
    <recommendedName>
        <fullName evidence="11">GPI mannosyltransferase 1</fullName>
        <ecNumber evidence="11">2.4.1.-</ecNumber>
    </recommendedName>
    <alternativeName>
        <fullName evidence="11">GPI mannosyltransferase I</fullName>
    </alternativeName>
</protein>
<dbReference type="OMA" id="MLWFIGQ"/>
<evidence type="ECO:0000256" key="5">
    <source>
        <dbReference type="ARBA" id="ARBA00022676"/>
    </source>
</evidence>
<organism evidence="12 13">
    <name type="scientific">Babesia bigemina</name>
    <dbReference type="NCBI Taxonomy" id="5866"/>
    <lineage>
        <taxon>Eukaryota</taxon>
        <taxon>Sar</taxon>
        <taxon>Alveolata</taxon>
        <taxon>Apicomplexa</taxon>
        <taxon>Aconoidasida</taxon>
        <taxon>Piroplasmida</taxon>
        <taxon>Babesiidae</taxon>
        <taxon>Babesia</taxon>
    </lineage>
</organism>
<evidence type="ECO:0000256" key="9">
    <source>
        <dbReference type="ARBA" id="ARBA00022989"/>
    </source>
</evidence>
<dbReference type="UniPathway" id="UPA00196"/>
<comment type="pathway">
    <text evidence="2 11">Glycolipid biosynthesis; glycosylphosphatidylinositol-anchor biosynthesis.</text>
</comment>
<feature type="transmembrane region" description="Helical" evidence="11">
    <location>
        <begin position="368"/>
        <end position="388"/>
    </location>
</feature>
<dbReference type="GeneID" id="24563417"/>
<dbReference type="GO" id="GO:0004376">
    <property type="term" value="F:GPI mannosyltransferase activity"/>
    <property type="evidence" value="ECO:0007669"/>
    <property type="project" value="InterPro"/>
</dbReference>
<feature type="transmembrane region" description="Helical" evidence="11">
    <location>
        <begin position="242"/>
        <end position="267"/>
    </location>
</feature>
<feature type="transmembrane region" description="Helical" evidence="11">
    <location>
        <begin position="303"/>
        <end position="322"/>
    </location>
</feature>
<reference evidence="13" key="1">
    <citation type="submission" date="2014-06" db="EMBL/GenBank/DDBJ databases">
        <authorList>
            <person name="Aslett M."/>
            <person name="De Silva N."/>
        </authorList>
    </citation>
    <scope>NUCLEOTIDE SEQUENCE [LARGE SCALE GENOMIC DNA]</scope>
    <source>
        <strain evidence="13">Bond</strain>
    </source>
</reference>
<dbReference type="InterPro" id="IPR007704">
    <property type="entry name" value="PIG-M"/>
</dbReference>
<evidence type="ECO:0000313" key="13">
    <source>
        <dbReference type="Proteomes" id="UP000033188"/>
    </source>
</evidence>
<evidence type="ECO:0000313" key="12">
    <source>
        <dbReference type="EMBL" id="CDR94876.1"/>
    </source>
</evidence>
<dbReference type="GO" id="GO:1990529">
    <property type="term" value="C:glycosylphosphatidylinositol-mannosyltransferase I complex"/>
    <property type="evidence" value="ECO:0007669"/>
    <property type="project" value="TreeGrafter"/>
</dbReference>
<dbReference type="STRING" id="5866.A0A061D295"/>
<dbReference type="EC" id="2.4.1.-" evidence="11"/>
<evidence type="ECO:0000256" key="2">
    <source>
        <dbReference type="ARBA" id="ARBA00004687"/>
    </source>
</evidence>
<dbReference type="PANTHER" id="PTHR12886">
    <property type="entry name" value="PIG-M MANNOSYLTRANSFERASE"/>
    <property type="match status" value="1"/>
</dbReference>
<gene>
    <name evidence="12" type="ORF">BBBOND_0200330</name>
</gene>
<keyword evidence="9 11" id="KW-1133">Transmembrane helix</keyword>
<evidence type="ECO:0000256" key="6">
    <source>
        <dbReference type="ARBA" id="ARBA00022679"/>
    </source>
</evidence>
<feature type="transmembrane region" description="Helical" evidence="11">
    <location>
        <begin position="100"/>
        <end position="131"/>
    </location>
</feature>
<dbReference type="Pfam" id="PF05007">
    <property type="entry name" value="Mannosyl_trans"/>
    <property type="match status" value="1"/>
</dbReference>
<accession>A0A061D295</accession>
<dbReference type="GO" id="GO:0006506">
    <property type="term" value="P:GPI anchor biosynthetic process"/>
    <property type="evidence" value="ECO:0007669"/>
    <property type="project" value="UniProtKB-UniPathway"/>
</dbReference>
<dbReference type="RefSeq" id="XP_012767062.1">
    <property type="nucleotide sequence ID" value="XM_012911608.1"/>
</dbReference>
<dbReference type="VEuPathDB" id="PiroplasmaDB:BBBOND_0200330"/>